<dbReference type="EMBL" id="WHSC02000001">
    <property type="protein sequence ID" value="MDO6120370.1"/>
    <property type="molecule type" value="Genomic_DNA"/>
</dbReference>
<protein>
    <submittedName>
        <fullName evidence="1">Uncharacterized protein</fullName>
    </submittedName>
</protein>
<dbReference type="RefSeq" id="WP_244758757.1">
    <property type="nucleotide sequence ID" value="NZ_JALJCJ010000001.1"/>
</dbReference>
<accession>A0ABT8X9G8</accession>
<dbReference type="Proteomes" id="UP001177080">
    <property type="component" value="Unassembled WGS sequence"/>
</dbReference>
<sequence length="124" mass="13632">MHNPEYGGVDSQTSVSTLKLSLAASNAREVLAALSHAAQALPGFRDALLDLFEISEEPFVVELDRLAAPRADEVVMRLYPSDSLLRLVAAFRARQPELFPVEHFPLLVGEGDINTIKGDTQCWQ</sequence>
<proteinExistence type="predicted"/>
<reference evidence="1" key="1">
    <citation type="submission" date="2022-04" db="EMBL/GenBank/DDBJ databases">
        <title>Shinella lacus sp. nov., a novel member of the genus Shinella from water.</title>
        <authorList>
            <person name="Deng Y."/>
        </authorList>
    </citation>
    <scope>NUCLEOTIDE SEQUENCE</scope>
    <source>
        <strain evidence="1">JCM 31239</strain>
    </source>
</reference>
<name>A0ABT8X9G8_9HYPH</name>
<evidence type="ECO:0000313" key="2">
    <source>
        <dbReference type="Proteomes" id="UP001177080"/>
    </source>
</evidence>
<organism evidence="1 2">
    <name type="scientific">Shinella curvata</name>
    <dbReference type="NCBI Taxonomy" id="1817964"/>
    <lineage>
        <taxon>Bacteria</taxon>
        <taxon>Pseudomonadati</taxon>
        <taxon>Pseudomonadota</taxon>
        <taxon>Alphaproteobacteria</taxon>
        <taxon>Hyphomicrobiales</taxon>
        <taxon>Rhizobiaceae</taxon>
        <taxon>Shinella</taxon>
    </lineage>
</organism>
<evidence type="ECO:0000313" key="1">
    <source>
        <dbReference type="EMBL" id="MDO6120370.1"/>
    </source>
</evidence>
<comment type="caution">
    <text evidence="1">The sequence shown here is derived from an EMBL/GenBank/DDBJ whole genome shotgun (WGS) entry which is preliminary data.</text>
</comment>
<gene>
    <name evidence="1" type="ORF">GB928_004165</name>
</gene>
<keyword evidence="2" id="KW-1185">Reference proteome</keyword>